<comment type="caution">
    <text evidence="3">The sequence shown here is derived from an EMBL/GenBank/DDBJ whole genome shotgun (WGS) entry which is preliminary data.</text>
</comment>
<name>A0A4R2B8L7_9BACI</name>
<protein>
    <submittedName>
        <fullName evidence="3">Sporulation protein YpjB</fullName>
    </submittedName>
</protein>
<keyword evidence="4" id="KW-1185">Reference proteome</keyword>
<organism evidence="3 4">
    <name type="scientific">Mesobacillus foraminis</name>
    <dbReference type="NCBI Taxonomy" id="279826"/>
    <lineage>
        <taxon>Bacteria</taxon>
        <taxon>Bacillati</taxon>
        <taxon>Bacillota</taxon>
        <taxon>Bacilli</taxon>
        <taxon>Bacillales</taxon>
        <taxon>Bacillaceae</taxon>
        <taxon>Mesobacillus</taxon>
    </lineage>
</organism>
<evidence type="ECO:0000256" key="2">
    <source>
        <dbReference type="SAM" id="SignalP"/>
    </source>
</evidence>
<dbReference type="RefSeq" id="WP_132008959.1">
    <property type="nucleotide sequence ID" value="NZ_JABUHM010000008.1"/>
</dbReference>
<feature type="signal peptide" evidence="2">
    <location>
        <begin position="1"/>
        <end position="22"/>
    </location>
</feature>
<dbReference type="NCBIfam" id="TIGR02878">
    <property type="entry name" value="spore_ypjB"/>
    <property type="match status" value="1"/>
</dbReference>
<dbReference type="InterPro" id="IPR014231">
    <property type="entry name" value="Spore_YpjB"/>
</dbReference>
<feature type="chain" id="PRO_5020368677" evidence="2">
    <location>
        <begin position="23"/>
        <end position="264"/>
    </location>
</feature>
<dbReference type="EMBL" id="SLVV01000009">
    <property type="protein sequence ID" value="TCN23058.1"/>
    <property type="molecule type" value="Genomic_DNA"/>
</dbReference>
<evidence type="ECO:0000313" key="3">
    <source>
        <dbReference type="EMBL" id="TCN23058.1"/>
    </source>
</evidence>
<keyword evidence="1" id="KW-1133">Transmembrane helix</keyword>
<evidence type="ECO:0000256" key="1">
    <source>
        <dbReference type="SAM" id="Phobius"/>
    </source>
</evidence>
<feature type="transmembrane region" description="Helical" evidence="1">
    <location>
        <begin position="225"/>
        <end position="245"/>
    </location>
</feature>
<reference evidence="3 4" key="1">
    <citation type="journal article" date="2015" name="Stand. Genomic Sci.">
        <title>Genomic Encyclopedia of Bacterial and Archaeal Type Strains, Phase III: the genomes of soil and plant-associated and newly described type strains.</title>
        <authorList>
            <person name="Whitman W.B."/>
            <person name="Woyke T."/>
            <person name="Klenk H.P."/>
            <person name="Zhou Y."/>
            <person name="Lilburn T.G."/>
            <person name="Beck B.J."/>
            <person name="De Vos P."/>
            <person name="Vandamme P."/>
            <person name="Eisen J.A."/>
            <person name="Garrity G."/>
            <person name="Hugenholtz P."/>
            <person name="Kyrpides N.C."/>
        </authorList>
    </citation>
    <scope>NUCLEOTIDE SEQUENCE [LARGE SCALE GENOMIC DNA]</scope>
    <source>
        <strain evidence="3 4">CV53</strain>
    </source>
</reference>
<accession>A0A4R2B8L7</accession>
<evidence type="ECO:0000313" key="4">
    <source>
        <dbReference type="Proteomes" id="UP000295689"/>
    </source>
</evidence>
<sequence length="264" mass="30453">MRERIAILMAVLLLLVPLAVYAEPAPSVEKLDSISDEALQMVKIHRYQDAKKLLEHFEKEFLTVTGEGRSFSMDELRIITVAHDEAIEAAVSATMQHDERMNRVTKFRLVIDALLSTHQPLWTEMEEPIMTVFSGMKDAAYDGNKEVFLSNLDSFLALYNVIYPSLKIDISPEQIQKLNTRVNFINHYRPQVLSNEDGQEELEALESDLKDIFDGMTEDESDPSLWWVIISTGSIIILTLSYVGWRKFKADRERMNNRQKERKN</sequence>
<keyword evidence="1" id="KW-0472">Membrane</keyword>
<proteinExistence type="predicted"/>
<keyword evidence="2" id="KW-0732">Signal</keyword>
<gene>
    <name evidence="3" type="ORF">EV146_109216</name>
</gene>
<dbReference type="Proteomes" id="UP000295689">
    <property type="component" value="Unassembled WGS sequence"/>
</dbReference>
<dbReference type="AlphaFoldDB" id="A0A4R2B8L7"/>
<dbReference type="Pfam" id="PF09577">
    <property type="entry name" value="Spore_YpjB"/>
    <property type="match status" value="1"/>
</dbReference>
<keyword evidence="1" id="KW-0812">Transmembrane</keyword>